<organism evidence="1 2">
    <name type="scientific">Linnemannia gamsii</name>
    <dbReference type="NCBI Taxonomy" id="64522"/>
    <lineage>
        <taxon>Eukaryota</taxon>
        <taxon>Fungi</taxon>
        <taxon>Fungi incertae sedis</taxon>
        <taxon>Mucoromycota</taxon>
        <taxon>Mortierellomycotina</taxon>
        <taxon>Mortierellomycetes</taxon>
        <taxon>Mortierellales</taxon>
        <taxon>Mortierellaceae</taxon>
        <taxon>Linnemannia</taxon>
    </lineage>
</organism>
<evidence type="ECO:0000313" key="2">
    <source>
        <dbReference type="Proteomes" id="UP001194696"/>
    </source>
</evidence>
<dbReference type="Proteomes" id="UP001194696">
    <property type="component" value="Unassembled WGS sequence"/>
</dbReference>
<gene>
    <name evidence="1" type="ORF">BGZ96_011514</name>
</gene>
<name>A0ABQ7JS82_9FUNG</name>
<reference evidence="1 2" key="1">
    <citation type="journal article" date="2020" name="Fungal Divers.">
        <title>Resolving the Mortierellaceae phylogeny through synthesis of multi-gene phylogenetics and phylogenomics.</title>
        <authorList>
            <person name="Vandepol N."/>
            <person name="Liber J."/>
            <person name="Desiro A."/>
            <person name="Na H."/>
            <person name="Kennedy M."/>
            <person name="Barry K."/>
            <person name="Grigoriev I.V."/>
            <person name="Miller A.N."/>
            <person name="O'Donnell K."/>
            <person name="Stajich J.E."/>
            <person name="Bonito G."/>
        </authorList>
    </citation>
    <scope>NUCLEOTIDE SEQUENCE [LARGE SCALE GENOMIC DNA]</scope>
    <source>
        <strain evidence="1 2">AD045</strain>
    </source>
</reference>
<dbReference type="Gene3D" id="3.80.10.10">
    <property type="entry name" value="Ribonuclease Inhibitor"/>
    <property type="match status" value="1"/>
</dbReference>
<comment type="caution">
    <text evidence="1">The sequence shown here is derived from an EMBL/GenBank/DDBJ whole genome shotgun (WGS) entry which is preliminary data.</text>
</comment>
<accession>A0ABQ7JS82</accession>
<protein>
    <submittedName>
        <fullName evidence="1">Uncharacterized protein</fullName>
    </submittedName>
</protein>
<proteinExistence type="predicted"/>
<dbReference type="InterPro" id="IPR032675">
    <property type="entry name" value="LRR_dom_sf"/>
</dbReference>
<sequence length="336" mass="38053">MESAPSAQDIFAVLWHCQAVENLKLPKVGNQDRVDLVAAFMVDHFSKLRRIQFVSAGSESGDVLPFKVIESMRGQWLEELNYCGPGYALGLPLATTLFQRHSDTLRQLTFEGCRSVDSDSIRIILSECKALEEFCVHGSEGNCLRLADAVSADWVSTKVLRLSLTIGFTDLQTLYPDQKPYYKRDSPLKLFAEETQQFELLARFYEQVGKLKQLEFLDLRVQHFHAHGHPLNKPYATVSFPGFLNMPDKRTGRPGYLQLLAGLTKLKELRGSVSADLDETKRTMGWREVVFMDENFSDLRVAEFYPISAVLRRPFRWLVAQRYHPGSAPLSLSGGS</sequence>
<keyword evidence="2" id="KW-1185">Reference proteome</keyword>
<dbReference type="EMBL" id="JAAAIM010000811">
    <property type="protein sequence ID" value="KAG0284125.1"/>
    <property type="molecule type" value="Genomic_DNA"/>
</dbReference>
<evidence type="ECO:0000313" key="1">
    <source>
        <dbReference type="EMBL" id="KAG0284125.1"/>
    </source>
</evidence>